<evidence type="ECO:0000256" key="1">
    <source>
        <dbReference type="SAM" id="MobiDB-lite"/>
    </source>
</evidence>
<feature type="region of interest" description="Disordered" evidence="1">
    <location>
        <begin position="249"/>
        <end position="318"/>
    </location>
</feature>
<name>A0A9D9DQF3_9BACT</name>
<reference evidence="2" key="1">
    <citation type="submission" date="2020-10" db="EMBL/GenBank/DDBJ databases">
        <authorList>
            <person name="Gilroy R."/>
        </authorList>
    </citation>
    <scope>NUCLEOTIDE SEQUENCE</scope>
    <source>
        <strain evidence="2">15467</strain>
    </source>
</reference>
<evidence type="ECO:0008006" key="4">
    <source>
        <dbReference type="Google" id="ProtNLM"/>
    </source>
</evidence>
<dbReference type="PROSITE" id="PS51257">
    <property type="entry name" value="PROKAR_LIPOPROTEIN"/>
    <property type="match status" value="1"/>
</dbReference>
<feature type="compositionally biased region" description="Polar residues" evidence="1">
    <location>
        <begin position="224"/>
        <end position="241"/>
    </location>
</feature>
<protein>
    <recommendedName>
        <fullName evidence="4">Lipoprotein</fullName>
    </recommendedName>
</protein>
<accession>A0A9D9DQF3</accession>
<gene>
    <name evidence="2" type="ORF">IAC68_05235</name>
</gene>
<dbReference type="Proteomes" id="UP000823635">
    <property type="component" value="Unassembled WGS sequence"/>
</dbReference>
<reference evidence="2" key="2">
    <citation type="journal article" date="2021" name="PeerJ">
        <title>Extensive microbial diversity within the chicken gut microbiome revealed by metagenomics and culture.</title>
        <authorList>
            <person name="Gilroy R."/>
            <person name="Ravi A."/>
            <person name="Getino M."/>
            <person name="Pursley I."/>
            <person name="Horton D.L."/>
            <person name="Alikhan N.F."/>
            <person name="Baker D."/>
            <person name="Gharbi K."/>
            <person name="Hall N."/>
            <person name="Watson M."/>
            <person name="Adriaenssens E.M."/>
            <person name="Foster-Nyarko E."/>
            <person name="Jarju S."/>
            <person name="Secka A."/>
            <person name="Antonio M."/>
            <person name="Oren A."/>
            <person name="Chaudhuri R.R."/>
            <person name="La Ragione R."/>
            <person name="Hildebrand F."/>
            <person name="Pallen M.J."/>
        </authorList>
    </citation>
    <scope>NUCLEOTIDE SEQUENCE</scope>
    <source>
        <strain evidence="2">15467</strain>
    </source>
</reference>
<dbReference type="AlphaFoldDB" id="A0A9D9DQF3"/>
<sequence>MKNRTLFMLVPTIFLFSGCSSIYMSQQNPDRFTNGIYVTPEEKEARYQAMENDRLMQLQKETNASIINEYGDTQNTYYLTDGESYESRLRKFDSPVYVYNIDFDDLWYDNYWYRPAWYWGAGWYNPYWGGIYHSYWFGNPYWYWYGSPSWYWDWYWPTPWMHYHYYGWWADPWWPGYYPIHHYTGRDIYYGSRNSTPIYNNRVYGGNNGGSTYRRNNTAINSTANSHNGIYSAPNRNTSGSAYRRARTNTGYSTSQGTSNRVEYSSGIRNQSQSRTSYTRSRSTSTYTPPATSRSYSGGSYSSGSSGAVRSGGSSYRR</sequence>
<evidence type="ECO:0000313" key="3">
    <source>
        <dbReference type="Proteomes" id="UP000823635"/>
    </source>
</evidence>
<dbReference type="EMBL" id="JADINB010000119">
    <property type="protein sequence ID" value="MBO8429314.1"/>
    <property type="molecule type" value="Genomic_DNA"/>
</dbReference>
<proteinExistence type="predicted"/>
<organism evidence="2 3">
    <name type="scientific">Candidatus Egerieousia excrementavium</name>
    <dbReference type="NCBI Taxonomy" id="2840778"/>
    <lineage>
        <taxon>Bacteria</taxon>
        <taxon>Pseudomonadati</taxon>
        <taxon>Bacteroidota</taxon>
        <taxon>Bacteroidia</taxon>
        <taxon>Bacteroidales</taxon>
        <taxon>Candidatus Egerieousia</taxon>
    </lineage>
</organism>
<evidence type="ECO:0000313" key="2">
    <source>
        <dbReference type="EMBL" id="MBO8429314.1"/>
    </source>
</evidence>
<feature type="compositionally biased region" description="Low complexity" evidence="1">
    <location>
        <begin position="271"/>
        <end position="318"/>
    </location>
</feature>
<feature type="compositionally biased region" description="Polar residues" evidence="1">
    <location>
        <begin position="249"/>
        <end position="270"/>
    </location>
</feature>
<comment type="caution">
    <text evidence="2">The sequence shown here is derived from an EMBL/GenBank/DDBJ whole genome shotgun (WGS) entry which is preliminary data.</text>
</comment>
<feature type="region of interest" description="Disordered" evidence="1">
    <location>
        <begin position="224"/>
        <end position="243"/>
    </location>
</feature>